<reference evidence="7" key="1">
    <citation type="journal article" date="2019" name="Int. J. Syst. Evol. Microbiol.">
        <title>The Global Catalogue of Microorganisms (GCM) 10K type strain sequencing project: providing services to taxonomists for standard genome sequencing and annotation.</title>
        <authorList>
            <consortium name="The Broad Institute Genomics Platform"/>
            <consortium name="The Broad Institute Genome Sequencing Center for Infectious Disease"/>
            <person name="Wu L."/>
            <person name="Ma J."/>
        </authorList>
    </citation>
    <scope>NUCLEOTIDE SEQUENCE [LARGE SCALE GENOMIC DNA]</scope>
    <source>
        <strain evidence="7">CGMCC 4.7405</strain>
    </source>
</reference>
<evidence type="ECO:0000259" key="4">
    <source>
        <dbReference type="PROSITE" id="PS50110"/>
    </source>
</evidence>
<sequence>MRQSRFPNLPQRSSLRVLVIHDCRSAPPAVGGFLRSAGIQVEAVPLGDQVLNQIRAHTPDVVLLAAGGQEAAGALFVRTLRGLPGRPGIVLVADGGPAELCFADDFVSPGVAPAELVLRVEVLAARRALSGAHASLQAGPVWIDTEARRVRVDGRPVSLTTTEFELLCLLVRNAGRVVTRSVILDHVWRYDFQGESNIVEANICGLRRKLADADRSVIRTVRGIGYLLAADDRTEI</sequence>
<feature type="domain" description="Response regulatory" evidence="4">
    <location>
        <begin position="16"/>
        <end position="124"/>
    </location>
</feature>
<dbReference type="InterPro" id="IPR039420">
    <property type="entry name" value="WalR-like"/>
</dbReference>
<keyword evidence="7" id="KW-1185">Reference proteome</keyword>
<dbReference type="InterPro" id="IPR036388">
    <property type="entry name" value="WH-like_DNA-bd_sf"/>
</dbReference>
<proteinExistence type="predicted"/>
<dbReference type="SUPFAM" id="SSF52172">
    <property type="entry name" value="CheY-like"/>
    <property type="match status" value="1"/>
</dbReference>
<organism evidence="6 7">
    <name type="scientific">Lentzea rhizosphaerae</name>
    <dbReference type="NCBI Taxonomy" id="2041025"/>
    <lineage>
        <taxon>Bacteria</taxon>
        <taxon>Bacillati</taxon>
        <taxon>Actinomycetota</taxon>
        <taxon>Actinomycetes</taxon>
        <taxon>Pseudonocardiales</taxon>
        <taxon>Pseudonocardiaceae</taxon>
        <taxon>Lentzea</taxon>
    </lineage>
</organism>
<dbReference type="CDD" id="cd00383">
    <property type="entry name" value="trans_reg_C"/>
    <property type="match status" value="1"/>
</dbReference>
<name>A0ABV8C1D3_9PSEU</name>
<evidence type="ECO:0000313" key="6">
    <source>
        <dbReference type="EMBL" id="MFC3895767.1"/>
    </source>
</evidence>
<keyword evidence="1 3" id="KW-0238">DNA-binding</keyword>
<dbReference type="InterPro" id="IPR016032">
    <property type="entry name" value="Sig_transdc_resp-reg_C-effctor"/>
</dbReference>
<dbReference type="SMART" id="SM00862">
    <property type="entry name" value="Trans_reg_C"/>
    <property type="match status" value="1"/>
</dbReference>
<evidence type="ECO:0000313" key="7">
    <source>
        <dbReference type="Proteomes" id="UP001595690"/>
    </source>
</evidence>
<dbReference type="Gene3D" id="3.40.50.2300">
    <property type="match status" value="1"/>
</dbReference>
<dbReference type="Gene3D" id="1.10.10.10">
    <property type="entry name" value="Winged helix-like DNA-binding domain superfamily/Winged helix DNA-binding domain"/>
    <property type="match status" value="1"/>
</dbReference>
<dbReference type="PROSITE" id="PS51755">
    <property type="entry name" value="OMPR_PHOB"/>
    <property type="match status" value="1"/>
</dbReference>
<evidence type="ECO:0000259" key="5">
    <source>
        <dbReference type="PROSITE" id="PS51755"/>
    </source>
</evidence>
<evidence type="ECO:0000256" key="1">
    <source>
        <dbReference type="ARBA" id="ARBA00023125"/>
    </source>
</evidence>
<dbReference type="Proteomes" id="UP001595690">
    <property type="component" value="Unassembled WGS sequence"/>
</dbReference>
<dbReference type="Pfam" id="PF00486">
    <property type="entry name" value="Trans_reg_C"/>
    <property type="match status" value="1"/>
</dbReference>
<feature type="DNA-binding region" description="OmpR/PhoB-type" evidence="3">
    <location>
        <begin position="133"/>
        <end position="230"/>
    </location>
</feature>
<gene>
    <name evidence="6" type="ORF">ACFOWZ_30180</name>
</gene>
<dbReference type="InterPro" id="IPR001867">
    <property type="entry name" value="OmpR/PhoB-type_DNA-bd"/>
</dbReference>
<dbReference type="PANTHER" id="PTHR48111:SF36">
    <property type="entry name" value="TRANSCRIPTIONAL REGULATORY PROTEIN CUTR"/>
    <property type="match status" value="1"/>
</dbReference>
<dbReference type="InterPro" id="IPR011006">
    <property type="entry name" value="CheY-like_superfamily"/>
</dbReference>
<dbReference type="PANTHER" id="PTHR48111">
    <property type="entry name" value="REGULATOR OF RPOS"/>
    <property type="match status" value="1"/>
</dbReference>
<dbReference type="SUPFAM" id="SSF46894">
    <property type="entry name" value="C-terminal effector domain of the bipartite response regulators"/>
    <property type="match status" value="1"/>
</dbReference>
<feature type="domain" description="OmpR/PhoB-type" evidence="5">
    <location>
        <begin position="133"/>
        <end position="230"/>
    </location>
</feature>
<dbReference type="RefSeq" id="WP_382377298.1">
    <property type="nucleotide sequence ID" value="NZ_JBHRZI010000027.1"/>
</dbReference>
<dbReference type="InterPro" id="IPR001789">
    <property type="entry name" value="Sig_transdc_resp-reg_receiver"/>
</dbReference>
<evidence type="ECO:0000256" key="2">
    <source>
        <dbReference type="PROSITE-ProRule" id="PRU00169"/>
    </source>
</evidence>
<evidence type="ECO:0000256" key="3">
    <source>
        <dbReference type="PROSITE-ProRule" id="PRU01091"/>
    </source>
</evidence>
<accession>A0ABV8C1D3</accession>
<dbReference type="EMBL" id="JBHRZI010000027">
    <property type="protein sequence ID" value="MFC3895767.1"/>
    <property type="molecule type" value="Genomic_DNA"/>
</dbReference>
<comment type="caution">
    <text evidence="6">The sequence shown here is derived from an EMBL/GenBank/DDBJ whole genome shotgun (WGS) entry which is preliminary data.</text>
</comment>
<protein>
    <submittedName>
        <fullName evidence="6">Response regulator transcription factor</fullName>
    </submittedName>
</protein>
<comment type="caution">
    <text evidence="2">Lacks conserved residue(s) required for the propagation of feature annotation.</text>
</comment>
<dbReference type="PROSITE" id="PS50110">
    <property type="entry name" value="RESPONSE_REGULATORY"/>
    <property type="match status" value="1"/>
</dbReference>